<dbReference type="GO" id="GO:0051604">
    <property type="term" value="P:protein maturation"/>
    <property type="evidence" value="ECO:0007669"/>
    <property type="project" value="TreeGrafter"/>
</dbReference>
<dbReference type="GO" id="GO:0004298">
    <property type="term" value="F:threonine-type endopeptidase activity"/>
    <property type="evidence" value="ECO:0007669"/>
    <property type="project" value="InterPro"/>
</dbReference>
<accession>A0A7J6VPJ2</accession>
<evidence type="ECO:0000313" key="2">
    <source>
        <dbReference type="EMBL" id="KAF5186667.1"/>
    </source>
</evidence>
<dbReference type="PANTHER" id="PTHR10188:SF8">
    <property type="entry name" value="THREONINE ASPARTASE 1"/>
    <property type="match status" value="1"/>
</dbReference>
<proteinExistence type="predicted"/>
<dbReference type="EMBL" id="JABWDY010028971">
    <property type="protein sequence ID" value="KAF5186667.1"/>
    <property type="molecule type" value="Genomic_DNA"/>
</dbReference>
<dbReference type="InterPro" id="IPR037464">
    <property type="entry name" value="Taspase1"/>
</dbReference>
<dbReference type="CDD" id="cd04514">
    <property type="entry name" value="Taspase1_like"/>
    <property type="match status" value="1"/>
</dbReference>
<protein>
    <submittedName>
        <fullName evidence="2">Threonine aspartase</fullName>
    </submittedName>
</protein>
<keyword evidence="3" id="KW-1185">Reference proteome</keyword>
<dbReference type="InterPro" id="IPR000246">
    <property type="entry name" value="Peptidase_T2"/>
</dbReference>
<dbReference type="InterPro" id="IPR029055">
    <property type="entry name" value="Ntn_hydrolases_N"/>
</dbReference>
<dbReference type="GO" id="GO:0005737">
    <property type="term" value="C:cytoplasm"/>
    <property type="evidence" value="ECO:0007669"/>
    <property type="project" value="TreeGrafter"/>
</dbReference>
<sequence length="144" mass="14893">MEGKGEEEKNPRENRFFVAVHVGAGFHSPSNEKALKSVMNRACLAAASLLSQKPGSSSSSSYPHRCLDAVSAAIQDDPCTNAGRGSNLTEDGNVECDASIMDANSGAFGGVGAVPGVRNAIKIATCLAKEQMIGSSLLGRLPPM</sequence>
<evidence type="ECO:0000256" key="1">
    <source>
        <dbReference type="ARBA" id="ARBA00011601"/>
    </source>
</evidence>
<name>A0A7J6VPJ2_THATH</name>
<gene>
    <name evidence="2" type="ORF">FRX31_023745</name>
</gene>
<comment type="caution">
    <text evidence="2">The sequence shown here is derived from an EMBL/GenBank/DDBJ whole genome shotgun (WGS) entry which is preliminary data.</text>
</comment>
<dbReference type="AlphaFoldDB" id="A0A7J6VPJ2"/>
<dbReference type="SUPFAM" id="SSF56235">
    <property type="entry name" value="N-terminal nucleophile aminohydrolases (Ntn hydrolases)"/>
    <property type="match status" value="1"/>
</dbReference>
<reference evidence="2 3" key="1">
    <citation type="submission" date="2020-06" db="EMBL/GenBank/DDBJ databases">
        <title>Transcriptomic and genomic resources for Thalictrum thalictroides and T. hernandezii: Facilitating candidate gene discovery in an emerging model plant lineage.</title>
        <authorList>
            <person name="Arias T."/>
            <person name="Riano-Pachon D.M."/>
            <person name="Di Stilio V.S."/>
        </authorList>
    </citation>
    <scope>NUCLEOTIDE SEQUENCE [LARGE SCALE GENOMIC DNA]</scope>
    <source>
        <strain evidence="3">cv. WT478/WT964</strain>
        <tissue evidence="2">Leaves</tissue>
    </source>
</reference>
<organism evidence="2 3">
    <name type="scientific">Thalictrum thalictroides</name>
    <name type="common">Rue-anemone</name>
    <name type="synonym">Anemone thalictroides</name>
    <dbReference type="NCBI Taxonomy" id="46969"/>
    <lineage>
        <taxon>Eukaryota</taxon>
        <taxon>Viridiplantae</taxon>
        <taxon>Streptophyta</taxon>
        <taxon>Embryophyta</taxon>
        <taxon>Tracheophyta</taxon>
        <taxon>Spermatophyta</taxon>
        <taxon>Magnoliopsida</taxon>
        <taxon>Ranunculales</taxon>
        <taxon>Ranunculaceae</taxon>
        <taxon>Thalictroideae</taxon>
        <taxon>Thalictrum</taxon>
    </lineage>
</organism>
<comment type="subunit">
    <text evidence="1">Heterotetramer of two alpha and two beta chains arranged as a dimer of alpha/beta heterodimers.</text>
</comment>
<dbReference type="OrthoDB" id="77601at2759"/>
<dbReference type="PANTHER" id="PTHR10188">
    <property type="entry name" value="L-ASPARAGINASE"/>
    <property type="match status" value="1"/>
</dbReference>
<dbReference type="Proteomes" id="UP000554482">
    <property type="component" value="Unassembled WGS sequence"/>
</dbReference>
<evidence type="ECO:0000313" key="3">
    <source>
        <dbReference type="Proteomes" id="UP000554482"/>
    </source>
</evidence>
<dbReference type="Pfam" id="PF01112">
    <property type="entry name" value="Asparaginase_2"/>
    <property type="match status" value="1"/>
</dbReference>